<proteinExistence type="predicted"/>
<comment type="caution">
    <text evidence="2">The sequence shown here is derived from an EMBL/GenBank/DDBJ whole genome shotgun (WGS) entry which is preliminary data.</text>
</comment>
<dbReference type="InterPro" id="IPR013216">
    <property type="entry name" value="Methyltransf_11"/>
</dbReference>
<keyword evidence="2" id="KW-0489">Methyltransferase</keyword>
<dbReference type="InterPro" id="IPR029063">
    <property type="entry name" value="SAM-dependent_MTases_sf"/>
</dbReference>
<gene>
    <name evidence="2" type="ORF">ENH89_16175</name>
</gene>
<protein>
    <submittedName>
        <fullName evidence="2">Class I SAM-dependent methyltransferase</fullName>
    </submittedName>
</protein>
<dbReference type="Pfam" id="PF08241">
    <property type="entry name" value="Methyltransf_11"/>
    <property type="match status" value="1"/>
</dbReference>
<dbReference type="Gene3D" id="3.40.50.150">
    <property type="entry name" value="Vaccinia Virus protein VP39"/>
    <property type="match status" value="1"/>
</dbReference>
<keyword evidence="2" id="KW-0808">Transferase</keyword>
<feature type="domain" description="Methyltransferase type 11" evidence="1">
    <location>
        <begin position="88"/>
        <end position="132"/>
    </location>
</feature>
<organism evidence="2 3">
    <name type="scientific">Aurantimonas coralicida</name>
    <dbReference type="NCBI Taxonomy" id="182270"/>
    <lineage>
        <taxon>Bacteria</taxon>
        <taxon>Pseudomonadati</taxon>
        <taxon>Pseudomonadota</taxon>
        <taxon>Alphaproteobacteria</taxon>
        <taxon>Hyphomicrobiales</taxon>
        <taxon>Aurantimonadaceae</taxon>
        <taxon>Aurantimonas</taxon>
    </lineage>
</organism>
<evidence type="ECO:0000313" key="3">
    <source>
        <dbReference type="Proteomes" id="UP000885680"/>
    </source>
</evidence>
<reference evidence="2" key="1">
    <citation type="journal article" date="2020" name="mSystems">
        <title>Genome- and Community-Level Interaction Insights into Carbon Utilization and Element Cycling Functions of Hydrothermarchaeota in Hydrothermal Sediment.</title>
        <authorList>
            <person name="Zhou Z."/>
            <person name="Liu Y."/>
            <person name="Xu W."/>
            <person name="Pan J."/>
            <person name="Luo Z.H."/>
            <person name="Li M."/>
        </authorList>
    </citation>
    <scope>NUCLEOTIDE SEQUENCE</scope>
    <source>
        <strain evidence="2">HyVt-347</strain>
    </source>
</reference>
<dbReference type="CDD" id="cd02440">
    <property type="entry name" value="AdoMet_MTases"/>
    <property type="match status" value="1"/>
</dbReference>
<dbReference type="GO" id="GO:0032259">
    <property type="term" value="P:methylation"/>
    <property type="evidence" value="ECO:0007669"/>
    <property type="project" value="UniProtKB-KW"/>
</dbReference>
<dbReference type="EMBL" id="DRGN01000234">
    <property type="protein sequence ID" value="HEU01830.1"/>
    <property type="molecule type" value="Genomic_DNA"/>
</dbReference>
<accession>A0A9C9THU3</accession>
<dbReference type="AlphaFoldDB" id="A0A9C9THU3"/>
<dbReference type="SUPFAM" id="SSF53335">
    <property type="entry name" value="S-adenosyl-L-methionine-dependent methyltransferases"/>
    <property type="match status" value="1"/>
</dbReference>
<dbReference type="GO" id="GO:0008757">
    <property type="term" value="F:S-adenosylmethionine-dependent methyltransferase activity"/>
    <property type="evidence" value="ECO:0007669"/>
    <property type="project" value="InterPro"/>
</dbReference>
<name>A0A9C9THU3_9HYPH</name>
<dbReference type="Proteomes" id="UP000885680">
    <property type="component" value="Unassembled WGS sequence"/>
</dbReference>
<evidence type="ECO:0000259" key="1">
    <source>
        <dbReference type="Pfam" id="PF08241"/>
    </source>
</evidence>
<sequence length="253" mass="27607">MTTNADIVDLRDFYASPLGLAAARAVSLALTPLWRPISDERLVGLGYAVPYIDRFAADAERAFAFMPAAQGAQNWPMGAASLSALVGVEDLPLGDASVDRVLIIHALEFAESPEAMLSEVWRVLAPGGRIVIVAPHRRGVWARFEHTPFGSGRPWSRGQLTRLLRGAMFTPSAFAEALLFPPFRRRSLLGFAAPLERFGRDLWPLFAGVVVIEATKQLYRGVPVTSTARERRRVVKPVLVPAGAGAGARRVRR</sequence>
<evidence type="ECO:0000313" key="2">
    <source>
        <dbReference type="EMBL" id="HEU01830.1"/>
    </source>
</evidence>